<organism evidence="1 2">
    <name type="scientific">Chthonomonas calidirosea (strain DSM 23976 / ICMP 18418 / T49)</name>
    <dbReference type="NCBI Taxonomy" id="1303518"/>
    <lineage>
        <taxon>Bacteria</taxon>
        <taxon>Bacillati</taxon>
        <taxon>Armatimonadota</taxon>
        <taxon>Chthonomonadia</taxon>
        <taxon>Chthonomonadales</taxon>
        <taxon>Chthonomonadaceae</taxon>
        <taxon>Chthonomonas</taxon>
    </lineage>
</organism>
<dbReference type="PATRIC" id="fig|1303518.3.peg.2112"/>
<evidence type="ECO:0000313" key="2">
    <source>
        <dbReference type="Proteomes" id="UP000014227"/>
    </source>
</evidence>
<keyword evidence="2" id="KW-1185">Reference proteome</keyword>
<sequence length="86" mass="9279">MIGILEAKALVGKTCELEWKDRLGNVHRATSLIYDATFVPLYGGYLITAQEDIRLDRLISVRVVEAEPTGASLTASSSINTQNAAA</sequence>
<gene>
    <name evidence="1" type="ORF">CCALI_02047</name>
</gene>
<protein>
    <submittedName>
        <fullName evidence="1">Uncharacterized protein</fullName>
    </submittedName>
</protein>
<dbReference type="RefSeq" id="WP_016483378.1">
    <property type="nucleotide sequence ID" value="NC_021487.1"/>
</dbReference>
<dbReference type="OrthoDB" id="9952408at2"/>
<reference evidence="2" key="1">
    <citation type="submission" date="2013-03" db="EMBL/GenBank/DDBJ databases">
        <title>Genome sequence of Chthonomonas calidirosea, the first sequenced genome from the Armatimonadetes phylum (formally candidate division OP10).</title>
        <authorList>
            <person name="Lee K.C.Y."/>
            <person name="Morgan X.C."/>
            <person name="Dunfield P.F."/>
            <person name="Tamas I."/>
            <person name="Houghton K.M."/>
            <person name="Vyssotski M."/>
            <person name="Ryan J.L.J."/>
            <person name="Lagutin K."/>
            <person name="McDonald I.R."/>
            <person name="Stott M.B."/>
        </authorList>
    </citation>
    <scope>NUCLEOTIDE SEQUENCE [LARGE SCALE GENOMIC DNA]</scope>
    <source>
        <strain evidence="2">DSM 23976 / ICMP 18418 / T49</strain>
    </source>
</reference>
<dbReference type="Proteomes" id="UP000014227">
    <property type="component" value="Chromosome I"/>
</dbReference>
<dbReference type="KEGG" id="ccz:CCALI_02047"/>
<evidence type="ECO:0000313" key="1">
    <source>
        <dbReference type="EMBL" id="CCW35854.1"/>
    </source>
</evidence>
<dbReference type="HOGENOM" id="CLU_2492248_0_0_0"/>
<dbReference type="AlphaFoldDB" id="S0EVM3"/>
<name>S0EVM3_CHTCT</name>
<dbReference type="InParanoid" id="S0EVM3"/>
<accession>S0EVM3</accession>
<dbReference type="EMBL" id="HF951689">
    <property type="protein sequence ID" value="CCW35854.1"/>
    <property type="molecule type" value="Genomic_DNA"/>
</dbReference>
<proteinExistence type="predicted"/>